<feature type="transmembrane region" description="Helical" evidence="1">
    <location>
        <begin position="20"/>
        <end position="39"/>
    </location>
</feature>
<name>T2HSL3_ECOLX</name>
<accession>T2HSL3</accession>
<reference evidence="2" key="1">
    <citation type="journal article" date="2013" name="Plasmid">
        <title>Entire sequence of the colonization factor coli surface antigen 6-encoding plasmid pCss165 from an enterotoxigenic Escherichia coli clinical isolate.</title>
        <authorList>
            <person name="Wajima T."/>
            <person name="Sabui S."/>
            <person name="Kano S."/>
            <person name="Ramamurthy T."/>
            <person name="Chatterjee N.S."/>
            <person name="Hamabata T."/>
        </authorList>
    </citation>
    <scope>NUCLEOTIDE SEQUENCE</scope>
    <source>
        <strain evidence="2">4266 delta cssB::Km</strain>
        <plasmid evidence="2">pCss165Kan</plasmid>
    </source>
</reference>
<dbReference type="AlphaFoldDB" id="T2HSL3"/>
<dbReference type="EMBL" id="AB702969">
    <property type="protein sequence ID" value="BAN82990.1"/>
    <property type="molecule type" value="Genomic_DNA"/>
</dbReference>
<keyword evidence="1" id="KW-1133">Transmembrane helix</keyword>
<keyword evidence="1" id="KW-0812">Transmembrane</keyword>
<geneLocation type="plasmid" evidence="2">
    <name>pCss165Kan</name>
</geneLocation>
<evidence type="ECO:0000256" key="1">
    <source>
        <dbReference type="SAM" id="Phobius"/>
    </source>
</evidence>
<protein>
    <submittedName>
        <fullName evidence="2">Uncharacterized protein</fullName>
    </submittedName>
</protein>
<evidence type="ECO:0000313" key="2">
    <source>
        <dbReference type="EMBL" id="BAN82990.1"/>
    </source>
</evidence>
<proteinExistence type="predicted"/>
<organism evidence="2">
    <name type="scientific">Escherichia coli</name>
    <dbReference type="NCBI Taxonomy" id="562"/>
    <lineage>
        <taxon>Bacteria</taxon>
        <taxon>Pseudomonadati</taxon>
        <taxon>Pseudomonadota</taxon>
        <taxon>Gammaproteobacteria</taxon>
        <taxon>Enterobacterales</taxon>
        <taxon>Enterobacteriaceae</taxon>
        <taxon>Escherichia</taxon>
    </lineage>
</organism>
<keyword evidence="2" id="KW-0614">Plasmid</keyword>
<keyword evidence="1" id="KW-0472">Membrane</keyword>
<sequence length="100" mass="10905">MVLTASCTTLSSTQDMASGLLLPSSFGISVILVGLGQYVPRRKRRSKPLIFSSSCSPQLAFVTRSIPTALFPSRCRNLLFQHVLIDEVSKIAEHDRPVTG</sequence>